<comment type="caution">
    <text evidence="1">The sequence shown here is derived from an EMBL/GenBank/DDBJ whole genome shotgun (WGS) entry which is preliminary data.</text>
</comment>
<sequence>MLLSEAATWFILSCYRVEERLHLEVEENSTSKMQPVIMVNKSAAYVVYDLTYIRFTHLAFWLNMPTFEGLTQFGVVTISTKNTDEVEASYSLTVYCFSTFPIILLVIWSQEQFLIMKPNEIETRSFKINPTTDQAAKYLCTAILKDSDYNEVDRAGCQFSTTQLGSQGMPFQPPETSVNGFF</sequence>
<protein>
    <submittedName>
        <fullName evidence="1">Uncharacterized protein</fullName>
    </submittedName>
</protein>
<reference evidence="1 2" key="1">
    <citation type="journal article" date="2022" name="DNA Res.">
        <title>Chromosomal-level genome assembly of the orchid tree Bauhinia variegata (Leguminosae; Cercidoideae) supports the allotetraploid origin hypothesis of Bauhinia.</title>
        <authorList>
            <person name="Zhong Y."/>
            <person name="Chen Y."/>
            <person name="Zheng D."/>
            <person name="Pang J."/>
            <person name="Liu Y."/>
            <person name="Luo S."/>
            <person name="Meng S."/>
            <person name="Qian L."/>
            <person name="Wei D."/>
            <person name="Dai S."/>
            <person name="Zhou R."/>
        </authorList>
    </citation>
    <scope>NUCLEOTIDE SEQUENCE [LARGE SCALE GENOMIC DNA]</scope>
    <source>
        <strain evidence="1">BV-YZ2020</strain>
    </source>
</reference>
<evidence type="ECO:0000313" key="1">
    <source>
        <dbReference type="EMBL" id="KAI4327004.1"/>
    </source>
</evidence>
<evidence type="ECO:0000313" key="2">
    <source>
        <dbReference type="Proteomes" id="UP000828941"/>
    </source>
</evidence>
<gene>
    <name evidence="1" type="ORF">L6164_019510</name>
</gene>
<organism evidence="1 2">
    <name type="scientific">Bauhinia variegata</name>
    <name type="common">Purple orchid tree</name>
    <name type="synonym">Phanera variegata</name>
    <dbReference type="NCBI Taxonomy" id="167791"/>
    <lineage>
        <taxon>Eukaryota</taxon>
        <taxon>Viridiplantae</taxon>
        <taxon>Streptophyta</taxon>
        <taxon>Embryophyta</taxon>
        <taxon>Tracheophyta</taxon>
        <taxon>Spermatophyta</taxon>
        <taxon>Magnoliopsida</taxon>
        <taxon>eudicotyledons</taxon>
        <taxon>Gunneridae</taxon>
        <taxon>Pentapetalae</taxon>
        <taxon>rosids</taxon>
        <taxon>fabids</taxon>
        <taxon>Fabales</taxon>
        <taxon>Fabaceae</taxon>
        <taxon>Cercidoideae</taxon>
        <taxon>Cercideae</taxon>
        <taxon>Bauhiniinae</taxon>
        <taxon>Bauhinia</taxon>
    </lineage>
</organism>
<proteinExistence type="predicted"/>
<dbReference type="Proteomes" id="UP000828941">
    <property type="component" value="Chromosome 8"/>
</dbReference>
<accession>A0ACB9MTY9</accession>
<dbReference type="EMBL" id="CM039433">
    <property type="protein sequence ID" value="KAI4327004.1"/>
    <property type="molecule type" value="Genomic_DNA"/>
</dbReference>
<keyword evidence="2" id="KW-1185">Reference proteome</keyword>
<name>A0ACB9MTY9_BAUVA</name>